<dbReference type="InterPro" id="IPR039261">
    <property type="entry name" value="FNR_nucleotide-bd"/>
</dbReference>
<evidence type="ECO:0000256" key="11">
    <source>
        <dbReference type="SAM" id="MobiDB-lite"/>
    </source>
</evidence>
<dbReference type="Pfam" id="PF00970">
    <property type="entry name" value="FAD_binding_6"/>
    <property type="match status" value="1"/>
</dbReference>
<gene>
    <name evidence="15" type="ORF">HNQ36_005038</name>
</gene>
<dbReference type="PROSITE" id="PS51085">
    <property type="entry name" value="2FE2S_FER_2"/>
    <property type="match status" value="1"/>
</dbReference>
<keyword evidence="3" id="KW-0001">2Fe-2S</keyword>
<dbReference type="InterPro" id="IPR001041">
    <property type="entry name" value="2Fe-2S_ferredoxin-type"/>
</dbReference>
<dbReference type="InterPro" id="IPR001709">
    <property type="entry name" value="Flavoprot_Pyr_Nucl_cyt_Rdtase"/>
</dbReference>
<dbReference type="InterPro" id="IPR036010">
    <property type="entry name" value="2Fe-2S_ferredoxin-like_sf"/>
</dbReference>
<keyword evidence="2" id="KW-0285">Flavoprotein</keyword>
<evidence type="ECO:0000256" key="4">
    <source>
        <dbReference type="ARBA" id="ARBA00022723"/>
    </source>
</evidence>
<evidence type="ECO:0000256" key="9">
    <source>
        <dbReference type="ARBA" id="ARBA00034078"/>
    </source>
</evidence>
<dbReference type="InterPro" id="IPR001433">
    <property type="entry name" value="OxRdtase_FAD/NAD-bd"/>
</dbReference>
<proteinExistence type="inferred from homology"/>
<dbReference type="InterPro" id="IPR006058">
    <property type="entry name" value="2Fe2S_fd_BS"/>
</dbReference>
<feature type="compositionally biased region" description="Pro residues" evidence="11">
    <location>
        <begin position="159"/>
        <end position="170"/>
    </location>
</feature>
<dbReference type="InterPro" id="IPR008333">
    <property type="entry name" value="Cbr1-like_FAD-bd_dom"/>
</dbReference>
<keyword evidence="5" id="KW-0274">FAD</keyword>
<evidence type="ECO:0000256" key="5">
    <source>
        <dbReference type="ARBA" id="ARBA00022827"/>
    </source>
</evidence>
<accession>A0A840N8T7</accession>
<dbReference type="Proteomes" id="UP000521227">
    <property type="component" value="Unassembled WGS sequence"/>
</dbReference>
<keyword evidence="7" id="KW-0408">Iron</keyword>
<protein>
    <submittedName>
        <fullName evidence="15">Ferredoxin-NADP reductase</fullName>
    </submittedName>
</protein>
<sequence>MGAPRKEFYASLMAMPNLSPEQRQRIEAQARAWISAGTEEIANAENALRHANAGGDTNGAEQAASRMRDALAQVKSGNTILRSLAEGKPPRQIALDWFKGEMNLAPDTVIHDQEGPLGLSWFHLVTMALVTAFAVAMLAIYLSRMRRANALIDRLTSTRPPPATPAPTAPASPATGSPATAVPGAAGTGPASSTSTAPVGSPRTGLWKGQLKVAAIFRETPQVKTFRLRDPQGGPIPFSFAPGQFLTYSAEIDGKRVRRSYTIASSAAQTAYVETTIKREEKGVFSEFMHDQISEGDLIDVIAPSGVFTFTGAESDSVVLIGGGVGITPLMAAIRYLADTAWMGEIYLLYGAKSTEEFIFRDELEHRQRKMRNLHVAATMARSAGTSWMGAEGPIHREFLIQSVPDLAKRRVHLCGPPGMMQAMKKLLVDLGVPSEQVKTEAFGPALGAVPPPGFTEVAEIRPVAGATAAAGTPPLDASAIGPATASLRFSKSDKVAPLPPDKSVLEVAESVGVPIDYSCRVGVCGVCKTKLLEGNVTMEVEDALTPEDTADGIILACQAKSIGNLVVEA</sequence>
<dbReference type="PANTHER" id="PTHR47354">
    <property type="entry name" value="NADH OXIDOREDUCTASE HCR"/>
    <property type="match status" value="1"/>
</dbReference>
<dbReference type="Gene3D" id="3.40.50.80">
    <property type="entry name" value="Nucleotide-binding domain of ferredoxin-NADP reductase (FNR) module"/>
    <property type="match status" value="1"/>
</dbReference>
<dbReference type="PROSITE" id="PS51384">
    <property type="entry name" value="FAD_FR"/>
    <property type="match status" value="1"/>
</dbReference>
<dbReference type="PRINTS" id="PR00371">
    <property type="entry name" value="FPNCR"/>
</dbReference>
<dbReference type="SUPFAM" id="SSF63380">
    <property type="entry name" value="Riboflavin synthase domain-like"/>
    <property type="match status" value="1"/>
</dbReference>
<keyword evidence="12" id="KW-0472">Membrane</keyword>
<feature type="domain" description="FAD-binding FR-type" evidence="14">
    <location>
        <begin position="206"/>
        <end position="311"/>
    </location>
</feature>
<dbReference type="Pfam" id="PF00111">
    <property type="entry name" value="Fer2"/>
    <property type="match status" value="1"/>
</dbReference>
<evidence type="ECO:0000313" key="15">
    <source>
        <dbReference type="EMBL" id="MBB5055027.1"/>
    </source>
</evidence>
<dbReference type="PROSITE" id="PS00197">
    <property type="entry name" value="2FE2S_FER_1"/>
    <property type="match status" value="1"/>
</dbReference>
<dbReference type="GO" id="GO:0016491">
    <property type="term" value="F:oxidoreductase activity"/>
    <property type="evidence" value="ECO:0007669"/>
    <property type="project" value="UniProtKB-KW"/>
</dbReference>
<keyword evidence="6" id="KW-0560">Oxidoreductase</keyword>
<evidence type="ECO:0000259" key="14">
    <source>
        <dbReference type="PROSITE" id="PS51384"/>
    </source>
</evidence>
<dbReference type="InterPro" id="IPR017938">
    <property type="entry name" value="Riboflavin_synthase-like_b-brl"/>
</dbReference>
<dbReference type="EMBL" id="JACHIJ010000010">
    <property type="protein sequence ID" value="MBB5055027.1"/>
    <property type="molecule type" value="Genomic_DNA"/>
</dbReference>
<comment type="cofactor">
    <cofactor evidence="1">
        <name>FAD</name>
        <dbReference type="ChEBI" id="CHEBI:57692"/>
    </cofactor>
</comment>
<evidence type="ECO:0000256" key="12">
    <source>
        <dbReference type="SAM" id="Phobius"/>
    </source>
</evidence>
<evidence type="ECO:0000256" key="1">
    <source>
        <dbReference type="ARBA" id="ARBA00001974"/>
    </source>
</evidence>
<reference evidence="15 16" key="1">
    <citation type="submission" date="2020-08" db="EMBL/GenBank/DDBJ databases">
        <title>Genomic Encyclopedia of Type Strains, Phase IV (KMG-IV): sequencing the most valuable type-strain genomes for metagenomic binning, comparative biology and taxonomic classification.</title>
        <authorList>
            <person name="Goeker M."/>
        </authorList>
    </citation>
    <scope>NUCLEOTIDE SEQUENCE [LARGE SCALE GENOMIC DNA]</scope>
    <source>
        <strain evidence="15 16">DSM 17498</strain>
    </source>
</reference>
<evidence type="ECO:0000256" key="6">
    <source>
        <dbReference type="ARBA" id="ARBA00023002"/>
    </source>
</evidence>
<dbReference type="InterPro" id="IPR017927">
    <property type="entry name" value="FAD-bd_FR_type"/>
</dbReference>
<evidence type="ECO:0000256" key="10">
    <source>
        <dbReference type="ARBA" id="ARBA00061434"/>
    </source>
</evidence>
<dbReference type="InterPro" id="IPR012675">
    <property type="entry name" value="Beta-grasp_dom_sf"/>
</dbReference>
<dbReference type="GO" id="GO:0046872">
    <property type="term" value="F:metal ion binding"/>
    <property type="evidence" value="ECO:0007669"/>
    <property type="project" value="UniProtKB-KW"/>
</dbReference>
<dbReference type="AlphaFoldDB" id="A0A840N8T7"/>
<feature type="domain" description="2Fe-2S ferredoxin-type" evidence="13">
    <location>
        <begin position="486"/>
        <end position="570"/>
    </location>
</feature>
<dbReference type="PRINTS" id="PR00406">
    <property type="entry name" value="CYTB5RDTASE"/>
</dbReference>
<dbReference type="Pfam" id="PF00175">
    <property type="entry name" value="NAD_binding_1"/>
    <property type="match status" value="1"/>
</dbReference>
<keyword evidence="4" id="KW-0479">Metal-binding</keyword>
<dbReference type="CDD" id="cd00207">
    <property type="entry name" value="fer2"/>
    <property type="match status" value="1"/>
</dbReference>
<dbReference type="InterPro" id="IPR050415">
    <property type="entry name" value="MRET"/>
</dbReference>
<feature type="compositionally biased region" description="Low complexity" evidence="11">
    <location>
        <begin position="171"/>
        <end position="198"/>
    </location>
</feature>
<dbReference type="PANTHER" id="PTHR47354:SF6">
    <property type="entry name" value="NADH OXIDOREDUCTASE HCR"/>
    <property type="match status" value="1"/>
</dbReference>
<dbReference type="GO" id="GO:0051537">
    <property type="term" value="F:2 iron, 2 sulfur cluster binding"/>
    <property type="evidence" value="ECO:0007669"/>
    <property type="project" value="UniProtKB-KW"/>
</dbReference>
<comment type="cofactor">
    <cofactor evidence="9">
        <name>[2Fe-2S] cluster</name>
        <dbReference type="ChEBI" id="CHEBI:190135"/>
    </cofactor>
</comment>
<evidence type="ECO:0000256" key="8">
    <source>
        <dbReference type="ARBA" id="ARBA00023014"/>
    </source>
</evidence>
<evidence type="ECO:0000259" key="13">
    <source>
        <dbReference type="PROSITE" id="PS51085"/>
    </source>
</evidence>
<evidence type="ECO:0000313" key="16">
    <source>
        <dbReference type="Proteomes" id="UP000521227"/>
    </source>
</evidence>
<name>A0A840N8T7_9BRAD</name>
<evidence type="ECO:0000256" key="2">
    <source>
        <dbReference type="ARBA" id="ARBA00022630"/>
    </source>
</evidence>
<feature type="transmembrane region" description="Helical" evidence="12">
    <location>
        <begin position="121"/>
        <end position="142"/>
    </location>
</feature>
<dbReference type="Gene3D" id="2.40.30.10">
    <property type="entry name" value="Translation factors"/>
    <property type="match status" value="1"/>
</dbReference>
<evidence type="ECO:0000256" key="3">
    <source>
        <dbReference type="ARBA" id="ARBA00022714"/>
    </source>
</evidence>
<keyword evidence="8" id="KW-0411">Iron-sulfur</keyword>
<dbReference type="CDD" id="cd06217">
    <property type="entry name" value="FNR_iron_sulfur_binding_3"/>
    <property type="match status" value="1"/>
</dbReference>
<dbReference type="Gene3D" id="3.10.20.30">
    <property type="match status" value="1"/>
</dbReference>
<feature type="region of interest" description="Disordered" evidence="11">
    <location>
        <begin position="156"/>
        <end position="204"/>
    </location>
</feature>
<evidence type="ECO:0000256" key="7">
    <source>
        <dbReference type="ARBA" id="ARBA00023004"/>
    </source>
</evidence>
<dbReference type="SUPFAM" id="SSF54292">
    <property type="entry name" value="2Fe-2S ferredoxin-like"/>
    <property type="match status" value="1"/>
</dbReference>
<keyword evidence="12" id="KW-1133">Transmembrane helix</keyword>
<organism evidence="15 16">
    <name type="scientific">Afipia massiliensis</name>
    <dbReference type="NCBI Taxonomy" id="211460"/>
    <lineage>
        <taxon>Bacteria</taxon>
        <taxon>Pseudomonadati</taxon>
        <taxon>Pseudomonadota</taxon>
        <taxon>Alphaproteobacteria</taxon>
        <taxon>Hyphomicrobiales</taxon>
        <taxon>Nitrobacteraceae</taxon>
        <taxon>Afipia</taxon>
    </lineage>
</organism>
<dbReference type="SUPFAM" id="SSF52343">
    <property type="entry name" value="Ferredoxin reductase-like, C-terminal NADP-linked domain"/>
    <property type="match status" value="1"/>
</dbReference>
<comment type="similarity">
    <text evidence="10">In the N-terminal section; belongs to the FAD-binding oxidoreductase type 6 family.</text>
</comment>
<keyword evidence="12" id="KW-0812">Transmembrane</keyword>
<comment type="caution">
    <text evidence="15">The sequence shown here is derived from an EMBL/GenBank/DDBJ whole genome shotgun (WGS) entry which is preliminary data.</text>
</comment>